<evidence type="ECO:0000313" key="4">
    <source>
        <dbReference type="Proteomes" id="UP000237662"/>
    </source>
</evidence>
<dbReference type="Proteomes" id="UP000237662">
    <property type="component" value="Unassembled WGS sequence"/>
</dbReference>
<comment type="caution">
    <text evidence="3">The sequence shown here is derived from an EMBL/GenBank/DDBJ whole genome shotgun (WGS) entry which is preliminary data.</text>
</comment>
<dbReference type="OrthoDB" id="951108at2"/>
<evidence type="ECO:0000256" key="1">
    <source>
        <dbReference type="SAM" id="SignalP"/>
    </source>
</evidence>
<name>A0A2S6I4T3_9BACT</name>
<keyword evidence="4" id="KW-1185">Reference proteome</keyword>
<reference evidence="3 4" key="1">
    <citation type="submission" date="2018-02" db="EMBL/GenBank/DDBJ databases">
        <title>Genomic Encyclopedia of Archaeal and Bacterial Type Strains, Phase II (KMG-II): from individual species to whole genera.</title>
        <authorList>
            <person name="Goeker M."/>
        </authorList>
    </citation>
    <scope>NUCLEOTIDE SEQUENCE [LARGE SCALE GENOMIC DNA]</scope>
    <source>
        <strain evidence="3 4">DSM 29526</strain>
    </source>
</reference>
<gene>
    <name evidence="3" type="ORF">CLV84_3028</name>
</gene>
<dbReference type="AlphaFoldDB" id="A0A2S6I4T3"/>
<keyword evidence="1" id="KW-0732">Signal</keyword>
<organism evidence="3 4">
    <name type="scientific">Neolewinella xylanilytica</name>
    <dbReference type="NCBI Taxonomy" id="1514080"/>
    <lineage>
        <taxon>Bacteria</taxon>
        <taxon>Pseudomonadati</taxon>
        <taxon>Bacteroidota</taxon>
        <taxon>Saprospiria</taxon>
        <taxon>Saprospirales</taxon>
        <taxon>Lewinellaceae</taxon>
        <taxon>Neolewinella</taxon>
    </lineage>
</organism>
<dbReference type="Gene3D" id="2.60.120.260">
    <property type="entry name" value="Galactose-binding domain-like"/>
    <property type="match status" value="2"/>
</dbReference>
<protein>
    <submittedName>
        <fullName evidence="3">Putative secreted protein (Por secretion system target)</fullName>
    </submittedName>
</protein>
<evidence type="ECO:0000313" key="3">
    <source>
        <dbReference type="EMBL" id="PPK86111.1"/>
    </source>
</evidence>
<evidence type="ECO:0000259" key="2">
    <source>
        <dbReference type="Pfam" id="PF18962"/>
    </source>
</evidence>
<dbReference type="RefSeq" id="WP_104420575.1">
    <property type="nucleotide sequence ID" value="NZ_PTJC01000006.1"/>
</dbReference>
<feature type="signal peptide" evidence="1">
    <location>
        <begin position="1"/>
        <end position="29"/>
    </location>
</feature>
<dbReference type="Pfam" id="PF18962">
    <property type="entry name" value="Por_Secre_tail"/>
    <property type="match status" value="1"/>
</dbReference>
<proteinExistence type="predicted"/>
<dbReference type="InterPro" id="IPR026444">
    <property type="entry name" value="Secre_tail"/>
</dbReference>
<feature type="domain" description="Secretion system C-terminal sorting" evidence="2">
    <location>
        <begin position="389"/>
        <end position="460"/>
    </location>
</feature>
<feature type="chain" id="PRO_5015639710" evidence="1">
    <location>
        <begin position="30"/>
        <end position="466"/>
    </location>
</feature>
<accession>A0A2S6I4T3</accession>
<dbReference type="NCBIfam" id="TIGR04183">
    <property type="entry name" value="Por_Secre_tail"/>
    <property type="match status" value="1"/>
</dbReference>
<sequence length="466" mass="51578">MMHFNSFITRVLPGLFLFALLTTSYGVFAAPTGAAQVPFAAYLEAECAEVGDNWFTAEDTEASGGSYVSVNRRSTDTFPEDVPANRVRFSLIVQEMDEFYIWGRVKGRAPNNDSFWVRVNDGPWRQWIRRVNDADGWAWREFVGSPYTAEAGEMTIDIAYREVNTQLDKIFVTTLAQTPSGVDQPSINCGEVIDCEKNPELCTDQVWIEGECGDLGAEWSYQKDASVSNGGYVVSREATQLEAPTETGLPGQIAFTTDSIGAGTYYLNFRLNARADDSNSFWVKVDDEEWFNYSTELSGDILLTDGFEWRRVTADSSAAAGSDSTAFLLAAGTHTIRVARRESGAYLDKIFLSKLDTLPLAYGSYALGCMENEATPVRPSLDMTSDVTIYPNPTANRLTFSVTSEITGRLEAAIFDFSGRRMQVNSFNKSTRTFTDNLDVAALPRGVYQLILTSDTGVISRSFVKQ</sequence>
<dbReference type="EMBL" id="PTJC01000006">
    <property type="protein sequence ID" value="PPK86111.1"/>
    <property type="molecule type" value="Genomic_DNA"/>
</dbReference>